<dbReference type="PRINTS" id="PR00914">
    <property type="entry name" value="LVIRUSRNAPOL"/>
</dbReference>
<evidence type="ECO:0000256" key="1">
    <source>
        <dbReference type="ARBA" id="ARBA00004141"/>
    </source>
</evidence>
<evidence type="ECO:0000259" key="18">
    <source>
        <dbReference type="PROSITE" id="PS51868"/>
    </source>
</evidence>
<keyword evidence="2 19" id="KW-0696">RNA-directed RNA polymerase</keyword>
<dbReference type="SUPFAM" id="SSF50494">
    <property type="entry name" value="Trypsin-like serine proteases"/>
    <property type="match status" value="1"/>
</dbReference>
<dbReference type="InterPro" id="IPR043504">
    <property type="entry name" value="Peptidase_S1_PA_chymotrypsin"/>
</dbReference>
<dbReference type="GO" id="GO:0000166">
    <property type="term" value="F:nucleotide binding"/>
    <property type="evidence" value="ECO:0007669"/>
    <property type="project" value="UniProtKB-KW"/>
</dbReference>
<feature type="transmembrane region" description="Helical" evidence="16">
    <location>
        <begin position="152"/>
        <end position="174"/>
    </location>
</feature>
<dbReference type="GO" id="GO:0003968">
    <property type="term" value="F:RNA-directed RNA polymerase activity"/>
    <property type="evidence" value="ECO:0007669"/>
    <property type="project" value="UniProtKB-KW"/>
</dbReference>
<feature type="compositionally biased region" description="Basic and acidic residues" evidence="15">
    <location>
        <begin position="610"/>
        <end position="644"/>
    </location>
</feature>
<keyword evidence="8" id="KW-0688">Ribosomal frameshifting</keyword>
<dbReference type="GO" id="GO:0003723">
    <property type="term" value="F:RNA binding"/>
    <property type="evidence" value="ECO:0007669"/>
    <property type="project" value="InterPro"/>
</dbReference>
<feature type="compositionally biased region" description="Basic residues" evidence="15">
    <location>
        <begin position="599"/>
        <end position="608"/>
    </location>
</feature>
<keyword evidence="11" id="KW-0693">Viral RNA replication</keyword>
<dbReference type="GO" id="GO:0006508">
    <property type="term" value="P:proteolysis"/>
    <property type="evidence" value="ECO:0007669"/>
    <property type="project" value="UniProtKB-KW"/>
</dbReference>
<keyword evidence="10" id="KW-0720">Serine protease</keyword>
<dbReference type="InterPro" id="IPR000382">
    <property type="entry name" value="Peptidase_S39B_luteovirus"/>
</dbReference>
<dbReference type="Proteomes" id="UP001265101">
    <property type="component" value="Segment"/>
</dbReference>
<dbReference type="GO" id="GO:0006351">
    <property type="term" value="P:DNA-templated transcription"/>
    <property type="evidence" value="ECO:0007669"/>
    <property type="project" value="InterPro"/>
</dbReference>
<evidence type="ECO:0000256" key="6">
    <source>
        <dbReference type="ARBA" id="ARBA00022695"/>
    </source>
</evidence>
<feature type="transmembrane region" description="Helical" evidence="16">
    <location>
        <begin position="127"/>
        <end position="146"/>
    </location>
</feature>
<evidence type="ECO:0000256" key="8">
    <source>
        <dbReference type="ARBA" id="ARBA00022758"/>
    </source>
</evidence>
<dbReference type="PROSITE" id="PS51868">
    <property type="entry name" value="PEPTIDASE_S39"/>
    <property type="match status" value="1"/>
</dbReference>
<feature type="domain" description="Peptidase S39" evidence="18">
    <location>
        <begin position="214"/>
        <end position="408"/>
    </location>
</feature>
<comment type="catalytic activity">
    <reaction evidence="14">
        <text>RNA(n) + a ribonucleoside 5'-triphosphate = RNA(n+1) + diphosphate</text>
        <dbReference type="Rhea" id="RHEA:21248"/>
        <dbReference type="Rhea" id="RHEA-COMP:14527"/>
        <dbReference type="Rhea" id="RHEA-COMP:17342"/>
        <dbReference type="ChEBI" id="CHEBI:33019"/>
        <dbReference type="ChEBI" id="CHEBI:61557"/>
        <dbReference type="ChEBI" id="CHEBI:140395"/>
        <dbReference type="EC" id="2.7.7.48"/>
    </reaction>
</comment>
<evidence type="ECO:0000313" key="19">
    <source>
        <dbReference type="EMBL" id="QRV07418.1"/>
    </source>
</evidence>
<organism evidence="19 20">
    <name type="scientific">Artemisia virus B</name>
    <dbReference type="NCBI Taxonomy" id="2812730"/>
    <lineage>
        <taxon>Viruses</taxon>
        <taxon>Riboviria</taxon>
        <taxon>Orthornavirae</taxon>
        <taxon>Pisuviricota</taxon>
        <taxon>Pisoniviricetes</taxon>
        <taxon>Sobelivirales</taxon>
        <taxon>Solemoviridae</taxon>
        <taxon>Polerovirus</taxon>
        <taxon>Polerovirus ARTVB</taxon>
    </lineage>
</organism>
<evidence type="ECO:0000256" key="15">
    <source>
        <dbReference type="SAM" id="MobiDB-lite"/>
    </source>
</evidence>
<evidence type="ECO:0000256" key="16">
    <source>
        <dbReference type="SAM" id="Phobius"/>
    </source>
</evidence>
<feature type="region of interest" description="Disordered" evidence="15">
    <location>
        <begin position="590"/>
        <end position="646"/>
    </location>
</feature>
<keyword evidence="7" id="KW-0547">Nucleotide-binding</keyword>
<dbReference type="Gene3D" id="2.40.10.10">
    <property type="entry name" value="Trypsin-like serine proteases"/>
    <property type="match status" value="2"/>
</dbReference>
<comment type="subcellular location">
    <subcellularLocation>
        <location evidence="1">Membrane</location>
        <topology evidence="1">Multi-pass membrane protein</topology>
    </subcellularLocation>
</comment>
<evidence type="ECO:0000256" key="2">
    <source>
        <dbReference type="ARBA" id="ARBA00022484"/>
    </source>
</evidence>
<dbReference type="InterPro" id="IPR007094">
    <property type="entry name" value="RNA-dir_pol_PSvirus"/>
</dbReference>
<dbReference type="EMBL" id="MT757161">
    <property type="protein sequence ID" value="QRV07418.1"/>
    <property type="molecule type" value="Genomic_RNA"/>
</dbReference>
<protein>
    <submittedName>
        <fullName evidence="19">RNA-dependent RNA polymerase</fullName>
    </submittedName>
</protein>
<dbReference type="Pfam" id="PF02123">
    <property type="entry name" value="RdRP_4"/>
    <property type="match status" value="1"/>
</dbReference>
<evidence type="ECO:0000256" key="7">
    <source>
        <dbReference type="ARBA" id="ARBA00022741"/>
    </source>
</evidence>
<dbReference type="GO" id="GO:0039694">
    <property type="term" value="P:viral RNA genome replication"/>
    <property type="evidence" value="ECO:0007669"/>
    <property type="project" value="InterPro"/>
</dbReference>
<keyword evidence="4" id="KW-0808">Transferase</keyword>
<dbReference type="InterPro" id="IPR001795">
    <property type="entry name" value="RNA-dir_pol_luteovirus"/>
</dbReference>
<dbReference type="PROSITE" id="PS50507">
    <property type="entry name" value="RDRP_SSRNA_POS"/>
    <property type="match status" value="1"/>
</dbReference>
<evidence type="ECO:0000256" key="11">
    <source>
        <dbReference type="ARBA" id="ARBA00022953"/>
    </source>
</evidence>
<keyword evidence="6" id="KW-0548">Nucleotidyltransferase</keyword>
<keyword evidence="13 16" id="KW-0472">Membrane</keyword>
<evidence type="ECO:0000256" key="3">
    <source>
        <dbReference type="ARBA" id="ARBA00022670"/>
    </source>
</evidence>
<reference evidence="19" key="1">
    <citation type="submission" date="2020-07" db="EMBL/GenBank/DDBJ databases">
        <title>Complete genome sequence of artemisia virus B, a new polerovirus infecting Artemisia princeps in South Korea.</title>
        <authorList>
            <person name="Igori D."/>
            <person name="Jae Sun M."/>
        </authorList>
    </citation>
    <scope>NUCLEOTIDE SEQUENCE</scope>
    <source>
        <strain evidence="19">SK</strain>
    </source>
</reference>
<keyword evidence="3" id="KW-0645">Protease</keyword>
<proteinExistence type="predicted"/>
<keyword evidence="5 16" id="KW-0812">Transmembrane</keyword>
<feature type="domain" description="RdRp catalytic" evidence="17">
    <location>
        <begin position="968"/>
        <end position="1083"/>
    </location>
</feature>
<evidence type="ECO:0000256" key="10">
    <source>
        <dbReference type="ARBA" id="ARBA00022825"/>
    </source>
</evidence>
<dbReference type="GO" id="GO:0075523">
    <property type="term" value="P:viral translational frameshifting"/>
    <property type="evidence" value="ECO:0007669"/>
    <property type="project" value="UniProtKB-KW"/>
</dbReference>
<evidence type="ECO:0000256" key="4">
    <source>
        <dbReference type="ARBA" id="ARBA00022679"/>
    </source>
</evidence>
<evidence type="ECO:0000313" key="20">
    <source>
        <dbReference type="Proteomes" id="UP001265101"/>
    </source>
</evidence>
<sequence>MTLLKVNIFAIFAILSFISCPSFSHLGPHSREVSSQLLGTCSVHTSDGASHWDFTQNYTPMQKPSPLIFNMDPTEKLTKMSSFEILHLGMAKLSAETRTMWQTSIIEPIYGVSEQLSSVKYREKLDTFVEGFLWMIVQAWVSLYLWLARVTWYFLASYTIPTCALILLTAYTVLLYKAVVWMFGNLPYWLILSPMKFFFRILFSKKHYLNEKMIEGFTSYKIPQKPPKDSVLELQHADGSHKGYASCIKLYNGYNGLITVNHAHTNDTRVQSLKTHNKLRLDQFKLILEDADLDLNIYMGPADWEGVLGCKAAQYVTADKLGRGPASLYTWEQESSRFVMQGTKITGTFEDKFATVLSQTEEGMSGAPYWSGKSILGVHKGSVTDHNFNLMTPIPFIPGLTGTKLVFETTQNETTAPRGKLFESFVEAKYDPSKNKGLWDEEDFDDEWYRLNPPHKFLDECRRVAGIERRIRNMPKYVPDPNDFIPCDNPSCILKEKNLNDAIELSNNRWKFYNPSPPQSVSTEDETGDYDKYRHLESTRIGYFKADTPETCSFHSDENFIFETSKPVDPVTIRSDGRNNDLFSGDVFNLSGKRDTRGRPPKQRHPRNNKAYERTVDESKRLIRENYQGSHEEPRSIDTGKEDNIPSFQWVNETNEEVKPKTGNTREETAANFGKYFKALYDWEIRPTTSEVAGFKECGKLPRWYHSKQKQPSKWGEKLTREHPELEAETKGFGWPEFGAEAELKSLKLQAQRWVDRRRSANTPTPIERQQVIRETLRRYANCMTNNPLRELTWKCFIEEFKDAVSSLELDAGVGVPYIAYGLPKHRSWVENSELLPVLAQFTWDRLQKMFHVNNFSILTPEQLVQEGLCDPVRVFVKGEPHKQSKLDEGRYRLIMSVSLVDQLVARVLFQRQNKLEIESWKAIPSKPGLGLSTDEQIQEFVNNLTDHLNVDKYIGVEPERLFENWKDHVLPTDCSGFDWSVSDWMLQDDMEVRNQLTIGCSDLTRKLRAVWLHAISNSVLCLSDGRMFSQQIPGVQKSGSYNTSSTNSRIRVMASIYAGAGWCIAMGDDALESPSSDLEVYAKIGFKVEVSEKFEFCSHVFHNPQLAIPVNGGKMLYKLIHGYDPLCGNMEVFNNYLAALFSVLQELRHRPELTLQLEQWLFPVKPQKI</sequence>
<name>A0A894J251_9VIRU</name>
<evidence type="ECO:0000256" key="12">
    <source>
        <dbReference type="ARBA" id="ARBA00022989"/>
    </source>
</evidence>
<evidence type="ECO:0000256" key="13">
    <source>
        <dbReference type="ARBA" id="ARBA00023136"/>
    </source>
</evidence>
<dbReference type="InterPro" id="IPR009003">
    <property type="entry name" value="Peptidase_S1_PA"/>
</dbReference>
<evidence type="ECO:0000256" key="5">
    <source>
        <dbReference type="ARBA" id="ARBA00022692"/>
    </source>
</evidence>
<feature type="transmembrane region" description="Helical" evidence="16">
    <location>
        <begin position="186"/>
        <end position="203"/>
    </location>
</feature>
<evidence type="ECO:0000259" key="17">
    <source>
        <dbReference type="PROSITE" id="PS50507"/>
    </source>
</evidence>
<keyword evidence="20" id="KW-1185">Reference proteome</keyword>
<dbReference type="SUPFAM" id="SSF56672">
    <property type="entry name" value="DNA/RNA polymerases"/>
    <property type="match status" value="1"/>
</dbReference>
<evidence type="ECO:0000256" key="9">
    <source>
        <dbReference type="ARBA" id="ARBA00022801"/>
    </source>
</evidence>
<keyword evidence="9" id="KW-0378">Hydrolase</keyword>
<dbReference type="InterPro" id="IPR043502">
    <property type="entry name" value="DNA/RNA_pol_sf"/>
</dbReference>
<dbReference type="PROSITE" id="PS51257">
    <property type="entry name" value="PROKAR_LIPOPROTEIN"/>
    <property type="match status" value="1"/>
</dbReference>
<evidence type="ECO:0000256" key="14">
    <source>
        <dbReference type="ARBA" id="ARBA00048744"/>
    </source>
</evidence>
<keyword evidence="12 16" id="KW-1133">Transmembrane helix</keyword>
<dbReference type="Pfam" id="PF02122">
    <property type="entry name" value="Peptidase_S39"/>
    <property type="match status" value="1"/>
</dbReference>
<accession>A0A894J251</accession>
<dbReference type="GO" id="GO:0016020">
    <property type="term" value="C:membrane"/>
    <property type="evidence" value="ECO:0007669"/>
    <property type="project" value="UniProtKB-SubCell"/>
</dbReference>
<dbReference type="GO" id="GO:0004252">
    <property type="term" value="F:serine-type endopeptidase activity"/>
    <property type="evidence" value="ECO:0007669"/>
    <property type="project" value="InterPro"/>
</dbReference>